<dbReference type="RefSeq" id="WP_114847026.1">
    <property type="nucleotide sequence ID" value="NZ_JBHSPE010000010.1"/>
</dbReference>
<comment type="caution">
    <text evidence="3">The sequence shown here is derived from an EMBL/GenBank/DDBJ whole genome shotgun (WGS) entry which is preliminary data.</text>
</comment>
<dbReference type="PANTHER" id="PTHR31377:SF0">
    <property type="entry name" value="AGMATINE DEIMINASE-RELATED"/>
    <property type="match status" value="1"/>
</dbReference>
<evidence type="ECO:0000256" key="2">
    <source>
        <dbReference type="SAM" id="SignalP"/>
    </source>
</evidence>
<evidence type="ECO:0000313" key="4">
    <source>
        <dbReference type="Proteomes" id="UP000253782"/>
    </source>
</evidence>
<sequence>MSHRDTKRLATRRPALLLAAIALLSTACAGAQTTMPHENVRHEGTWLQWPHSYTYGSTYRDRIESTWIEMTRSLVSGEKVHIVAYSASEQERIQNLLAEADIPLTNVTFVVQPTDDVWVRDNGPVFVYGPDHAMAIQSWGFNGWGGKQPYHLSAEVPAVVARELNMSKVDLSNYVVEGGAVETDGRGTFLATRSSILNPNRNPDVTEDQMDAVLAANLGVSNFIWLDGVRNADITDMHIDGFARFATSDTIATMSPADLNDWGLSSTDIQRLYAAKDANGTPYKFVQFPLTENNVVTSYGKDLGYKGSYVNFYVGNSVVLMPTYNDANDAVAKAALQRVFPDRVVVGIDVRNLYANGGMIHCVTQQQPEGSF</sequence>
<accession>A0A369UKA0</accession>
<evidence type="ECO:0000256" key="1">
    <source>
        <dbReference type="ARBA" id="ARBA00022801"/>
    </source>
</evidence>
<dbReference type="GO" id="GO:0009446">
    <property type="term" value="P:putrescine biosynthetic process"/>
    <property type="evidence" value="ECO:0007669"/>
    <property type="project" value="InterPro"/>
</dbReference>
<dbReference type="Pfam" id="PF04371">
    <property type="entry name" value="PAD_porph"/>
    <property type="match status" value="1"/>
</dbReference>
<feature type="signal peptide" evidence="2">
    <location>
        <begin position="1"/>
        <end position="31"/>
    </location>
</feature>
<dbReference type="PROSITE" id="PS51257">
    <property type="entry name" value="PROKAR_LIPOPROTEIN"/>
    <property type="match status" value="1"/>
</dbReference>
<dbReference type="Proteomes" id="UP000253782">
    <property type="component" value="Unassembled WGS sequence"/>
</dbReference>
<organism evidence="3 4">
    <name type="scientific">Dyella tabacisoli</name>
    <dbReference type="NCBI Taxonomy" id="2282381"/>
    <lineage>
        <taxon>Bacteria</taxon>
        <taxon>Pseudomonadati</taxon>
        <taxon>Pseudomonadota</taxon>
        <taxon>Gammaproteobacteria</taxon>
        <taxon>Lysobacterales</taxon>
        <taxon>Rhodanobacteraceae</taxon>
        <taxon>Dyella</taxon>
    </lineage>
</organism>
<dbReference type="PANTHER" id="PTHR31377">
    <property type="entry name" value="AGMATINE DEIMINASE-RELATED"/>
    <property type="match status" value="1"/>
</dbReference>
<dbReference type="GO" id="GO:0004668">
    <property type="term" value="F:protein-arginine deiminase activity"/>
    <property type="evidence" value="ECO:0007669"/>
    <property type="project" value="InterPro"/>
</dbReference>
<dbReference type="OrthoDB" id="9808013at2"/>
<gene>
    <name evidence="3" type="ORF">DVJ77_18565</name>
</gene>
<dbReference type="Gene3D" id="3.75.10.10">
    <property type="entry name" value="L-arginine/glycine Amidinotransferase, Chain A"/>
    <property type="match status" value="1"/>
</dbReference>
<feature type="chain" id="PRO_5016951676" evidence="2">
    <location>
        <begin position="32"/>
        <end position="372"/>
    </location>
</feature>
<dbReference type="AlphaFoldDB" id="A0A369UKA0"/>
<keyword evidence="2" id="KW-0732">Signal</keyword>
<dbReference type="InterPro" id="IPR007466">
    <property type="entry name" value="Peptidyl-Arg-deiminase_porph"/>
</dbReference>
<name>A0A369UKA0_9GAMM</name>
<dbReference type="EMBL" id="QQAH01000020">
    <property type="protein sequence ID" value="RDD80148.1"/>
    <property type="molecule type" value="Genomic_DNA"/>
</dbReference>
<keyword evidence="1" id="KW-0378">Hydrolase</keyword>
<dbReference type="GO" id="GO:0047632">
    <property type="term" value="F:agmatine deiminase activity"/>
    <property type="evidence" value="ECO:0007669"/>
    <property type="project" value="TreeGrafter"/>
</dbReference>
<protein>
    <submittedName>
        <fullName evidence="3">Agmatine deiminase family protein</fullName>
    </submittedName>
</protein>
<reference evidence="3 4" key="1">
    <citation type="submission" date="2018-07" db="EMBL/GenBank/DDBJ databases">
        <title>Dyella tabacisoli L4-6T, whole genome shotgun sequence.</title>
        <authorList>
            <person name="Zhou X.-K."/>
            <person name="Li W.-J."/>
            <person name="Duan Y.-Q."/>
        </authorList>
    </citation>
    <scope>NUCLEOTIDE SEQUENCE [LARGE SCALE GENOMIC DNA]</scope>
    <source>
        <strain evidence="3 4">L4-6</strain>
    </source>
</reference>
<keyword evidence="4" id="KW-1185">Reference proteome</keyword>
<dbReference type="SUPFAM" id="SSF55909">
    <property type="entry name" value="Pentein"/>
    <property type="match status" value="1"/>
</dbReference>
<evidence type="ECO:0000313" key="3">
    <source>
        <dbReference type="EMBL" id="RDD80148.1"/>
    </source>
</evidence>
<proteinExistence type="predicted"/>